<accession>A0A1K9ZGM3</accession>
<evidence type="ECO:0000313" key="1">
    <source>
        <dbReference type="EMBL" id="SGY88858.1"/>
    </source>
</evidence>
<reference evidence="1 3" key="1">
    <citation type="submission" date="2016-11" db="EMBL/GenBank/DDBJ databases">
        <authorList>
            <person name="Klemetsen T."/>
        </authorList>
    </citation>
    <scope>NUCLEOTIDE SEQUENCE [LARGE SCALE GENOMIC DNA]</scope>
    <source>
        <strain evidence="1">MT 2528</strain>
    </source>
</reference>
<evidence type="ECO:0000313" key="2">
    <source>
        <dbReference type="EMBL" id="SGY96151.1"/>
    </source>
</evidence>
<dbReference type="Proteomes" id="UP000182660">
    <property type="component" value="Unassembled WGS sequence"/>
</dbReference>
<dbReference type="Proteomes" id="UP000183794">
    <property type="component" value="Unassembled WGS sequence"/>
</dbReference>
<dbReference type="EMBL" id="FPLD01000051">
    <property type="protein sequence ID" value="SGY96151.1"/>
    <property type="molecule type" value="Genomic_DNA"/>
</dbReference>
<evidence type="ECO:0000313" key="3">
    <source>
        <dbReference type="Proteomes" id="UP000182660"/>
    </source>
</evidence>
<reference evidence="2 4" key="2">
    <citation type="submission" date="2016-11" db="EMBL/GenBank/DDBJ databases">
        <authorList>
            <person name="Jaros S."/>
            <person name="Januszkiewicz K."/>
            <person name="Wedrychowicz H."/>
        </authorList>
    </citation>
    <scope>NUCLEOTIDE SEQUENCE [LARGE SCALE GENOMIC DNA]</scope>
    <source>
        <strain evidence="2">NVI 5450</strain>
    </source>
</reference>
<dbReference type="AlphaFoldDB" id="A0A1K9ZGM3"/>
<dbReference type="EMBL" id="FPLJ01000040">
    <property type="protein sequence ID" value="SGY88858.1"/>
    <property type="molecule type" value="Genomic_DNA"/>
</dbReference>
<protein>
    <submittedName>
        <fullName evidence="1 2">Transposase</fullName>
    </submittedName>
</protein>
<proteinExistence type="predicted"/>
<name>A0A1K9ZGM3_9GAMM</name>
<gene>
    <name evidence="1" type="ORF">MT2528_1593</name>
    <name evidence="2" type="ORF">NVI5450_1817</name>
</gene>
<evidence type="ECO:0000313" key="4">
    <source>
        <dbReference type="Proteomes" id="UP000183794"/>
    </source>
</evidence>
<organism evidence="2 4">
    <name type="scientific">Moritella viscosa</name>
    <dbReference type="NCBI Taxonomy" id="80854"/>
    <lineage>
        <taxon>Bacteria</taxon>
        <taxon>Pseudomonadati</taxon>
        <taxon>Pseudomonadota</taxon>
        <taxon>Gammaproteobacteria</taxon>
        <taxon>Alteromonadales</taxon>
        <taxon>Moritellaceae</taxon>
        <taxon>Moritella</taxon>
    </lineage>
</organism>
<keyword evidence="3" id="KW-1185">Reference proteome</keyword>
<sequence>MLIMMNEKELHRLGVIKDICHKRITQVAATTQLNLTRRHIHKLRQVHLRIKEMNNMVL</sequence>